<feature type="domain" description="Rhodopsin" evidence="8">
    <location>
        <begin position="33"/>
        <end position="277"/>
    </location>
</feature>
<keyword evidence="4 7" id="KW-0472">Membrane</keyword>
<keyword evidence="2 7" id="KW-0812">Transmembrane</keyword>
<feature type="transmembrane region" description="Helical" evidence="7">
    <location>
        <begin position="174"/>
        <end position="194"/>
    </location>
</feature>
<gene>
    <name evidence="9" type="ORF">PENANT_c001G05068</name>
</gene>
<feature type="transmembrane region" description="Helical" evidence="7">
    <location>
        <begin position="16"/>
        <end position="37"/>
    </location>
</feature>
<dbReference type="InterPro" id="IPR049326">
    <property type="entry name" value="Rhodopsin_dom_fungi"/>
</dbReference>
<dbReference type="GO" id="GO:0016020">
    <property type="term" value="C:membrane"/>
    <property type="evidence" value="ECO:0007669"/>
    <property type="project" value="UniProtKB-SubCell"/>
</dbReference>
<name>A0A1V6QPL1_9EURO</name>
<sequence>MAITDENRYDNKGPKILAVLWTLTGLTALIVSARIYIRMVLLRNFGIDDYLILISMLLGLAYCSVTTAGVSVGYGQHAEYLSDTDLEMAILLNSISFLFGILSFTIPKVAVTAMLNRILNPGRVQKIILWVLVGSAAIVSVICILILFTMCDPPRALWQTSLITKGEATCKSTWILINYALFTGALSAFVDLYLAIYPTTVLLKLQMSLRKRTALCAALGLGAIASAMAIIKCTQLHELADKSDYTYGTADLVMWTNVEANIVVIASCIPTLQPLLEIILGKRGFGSYSQGKGDRYKGSDSFPPSSYNRNKHSNAMGKDELGFTNLDTVMGKESQESILPSNETGKQDTFSMGHIHRTDDVIVEYESASQQGAKANSSW</sequence>
<evidence type="ECO:0000313" key="9">
    <source>
        <dbReference type="EMBL" id="OQD90927.1"/>
    </source>
</evidence>
<feature type="transmembrane region" description="Helical" evidence="7">
    <location>
        <begin position="90"/>
        <end position="115"/>
    </location>
</feature>
<evidence type="ECO:0000259" key="8">
    <source>
        <dbReference type="Pfam" id="PF20684"/>
    </source>
</evidence>
<dbReference type="OrthoDB" id="5331848at2759"/>
<dbReference type="STRING" id="416450.A0A1V6QPL1"/>
<dbReference type="PANTHER" id="PTHR33048:SF155">
    <property type="entry name" value="INTEGRAL MEMBRANE PROTEIN"/>
    <property type="match status" value="1"/>
</dbReference>
<keyword evidence="3 7" id="KW-1133">Transmembrane helix</keyword>
<keyword evidence="10" id="KW-1185">Reference proteome</keyword>
<dbReference type="Pfam" id="PF20684">
    <property type="entry name" value="Fung_rhodopsin"/>
    <property type="match status" value="1"/>
</dbReference>
<evidence type="ECO:0000256" key="4">
    <source>
        <dbReference type="ARBA" id="ARBA00023136"/>
    </source>
</evidence>
<evidence type="ECO:0000256" key="7">
    <source>
        <dbReference type="SAM" id="Phobius"/>
    </source>
</evidence>
<dbReference type="Proteomes" id="UP000191672">
    <property type="component" value="Unassembled WGS sequence"/>
</dbReference>
<feature type="transmembrane region" description="Helical" evidence="7">
    <location>
        <begin position="49"/>
        <end position="70"/>
    </location>
</feature>
<evidence type="ECO:0000256" key="6">
    <source>
        <dbReference type="SAM" id="MobiDB-lite"/>
    </source>
</evidence>
<comment type="similarity">
    <text evidence="5">Belongs to the SAT4 family.</text>
</comment>
<accession>A0A1V6QPL1</accession>
<evidence type="ECO:0000256" key="3">
    <source>
        <dbReference type="ARBA" id="ARBA00022989"/>
    </source>
</evidence>
<feature type="region of interest" description="Disordered" evidence="6">
    <location>
        <begin position="290"/>
        <end position="314"/>
    </location>
</feature>
<dbReference type="InterPro" id="IPR052337">
    <property type="entry name" value="SAT4-like"/>
</dbReference>
<dbReference type="AlphaFoldDB" id="A0A1V6QPL1"/>
<comment type="caution">
    <text evidence="9">The sequence shown here is derived from an EMBL/GenBank/DDBJ whole genome shotgun (WGS) entry which is preliminary data.</text>
</comment>
<organism evidence="9 10">
    <name type="scientific">Penicillium antarcticum</name>
    <dbReference type="NCBI Taxonomy" id="416450"/>
    <lineage>
        <taxon>Eukaryota</taxon>
        <taxon>Fungi</taxon>
        <taxon>Dikarya</taxon>
        <taxon>Ascomycota</taxon>
        <taxon>Pezizomycotina</taxon>
        <taxon>Eurotiomycetes</taxon>
        <taxon>Eurotiomycetidae</taxon>
        <taxon>Eurotiales</taxon>
        <taxon>Aspergillaceae</taxon>
        <taxon>Penicillium</taxon>
    </lineage>
</organism>
<feature type="transmembrane region" description="Helical" evidence="7">
    <location>
        <begin position="214"/>
        <end position="231"/>
    </location>
</feature>
<dbReference type="EMBL" id="MDYN01000001">
    <property type="protein sequence ID" value="OQD90927.1"/>
    <property type="molecule type" value="Genomic_DNA"/>
</dbReference>
<reference evidence="10" key="1">
    <citation type="journal article" date="2017" name="Nat. Microbiol.">
        <title>Global analysis of biosynthetic gene clusters reveals vast potential of secondary metabolite production in Penicillium species.</title>
        <authorList>
            <person name="Nielsen J.C."/>
            <person name="Grijseels S."/>
            <person name="Prigent S."/>
            <person name="Ji B."/>
            <person name="Dainat J."/>
            <person name="Nielsen K.F."/>
            <person name="Frisvad J.C."/>
            <person name="Workman M."/>
            <person name="Nielsen J."/>
        </authorList>
    </citation>
    <scope>NUCLEOTIDE SEQUENCE [LARGE SCALE GENOMIC DNA]</scope>
    <source>
        <strain evidence="10">IBT 31811</strain>
    </source>
</reference>
<evidence type="ECO:0000256" key="5">
    <source>
        <dbReference type="ARBA" id="ARBA00038359"/>
    </source>
</evidence>
<comment type="subcellular location">
    <subcellularLocation>
        <location evidence="1">Membrane</location>
        <topology evidence="1">Multi-pass membrane protein</topology>
    </subcellularLocation>
</comment>
<proteinExistence type="inferred from homology"/>
<evidence type="ECO:0000256" key="2">
    <source>
        <dbReference type="ARBA" id="ARBA00022692"/>
    </source>
</evidence>
<evidence type="ECO:0000256" key="1">
    <source>
        <dbReference type="ARBA" id="ARBA00004141"/>
    </source>
</evidence>
<protein>
    <recommendedName>
        <fullName evidence="8">Rhodopsin domain-containing protein</fullName>
    </recommendedName>
</protein>
<feature type="transmembrane region" description="Helical" evidence="7">
    <location>
        <begin position="127"/>
        <end position="148"/>
    </location>
</feature>
<dbReference type="PANTHER" id="PTHR33048">
    <property type="entry name" value="PTH11-LIKE INTEGRAL MEMBRANE PROTEIN (AFU_ORTHOLOGUE AFUA_5G11245)"/>
    <property type="match status" value="1"/>
</dbReference>
<evidence type="ECO:0000313" key="10">
    <source>
        <dbReference type="Proteomes" id="UP000191672"/>
    </source>
</evidence>